<evidence type="ECO:0008006" key="3">
    <source>
        <dbReference type="Google" id="ProtNLM"/>
    </source>
</evidence>
<protein>
    <recommendedName>
        <fullName evidence="3">Fungal-type protein kinase domain-containing protein</fullName>
    </recommendedName>
</protein>
<accession>A0A0C3EHH0</accession>
<reference evidence="1 2" key="1">
    <citation type="submission" date="2014-04" db="EMBL/GenBank/DDBJ databases">
        <authorList>
            <consortium name="DOE Joint Genome Institute"/>
            <person name="Kuo A."/>
            <person name="Kohler A."/>
            <person name="Nagy L.G."/>
            <person name="Floudas D."/>
            <person name="Copeland A."/>
            <person name="Barry K.W."/>
            <person name="Cichocki N."/>
            <person name="Veneault-Fourrey C."/>
            <person name="LaButti K."/>
            <person name="Lindquist E.A."/>
            <person name="Lipzen A."/>
            <person name="Lundell T."/>
            <person name="Morin E."/>
            <person name="Murat C."/>
            <person name="Sun H."/>
            <person name="Tunlid A."/>
            <person name="Henrissat B."/>
            <person name="Grigoriev I.V."/>
            <person name="Hibbett D.S."/>
            <person name="Martin F."/>
            <person name="Nordberg H.P."/>
            <person name="Cantor M.N."/>
            <person name="Hua S.X."/>
        </authorList>
    </citation>
    <scope>NUCLEOTIDE SEQUENCE [LARGE SCALE GENOMIC DNA]</scope>
    <source>
        <strain evidence="1 2">Foug A</strain>
    </source>
</reference>
<evidence type="ECO:0000313" key="1">
    <source>
        <dbReference type="EMBL" id="KIM67381.1"/>
    </source>
</evidence>
<dbReference type="AlphaFoldDB" id="A0A0C3EHH0"/>
<evidence type="ECO:0000313" key="2">
    <source>
        <dbReference type="Proteomes" id="UP000053989"/>
    </source>
</evidence>
<gene>
    <name evidence="1" type="ORF">SCLCIDRAFT_108394</name>
</gene>
<feature type="non-terminal residue" evidence="1">
    <location>
        <position position="1"/>
    </location>
</feature>
<name>A0A0C3EHH0_9AGAM</name>
<reference evidence="2" key="2">
    <citation type="submission" date="2015-01" db="EMBL/GenBank/DDBJ databases">
        <title>Evolutionary Origins and Diversification of the Mycorrhizal Mutualists.</title>
        <authorList>
            <consortium name="DOE Joint Genome Institute"/>
            <consortium name="Mycorrhizal Genomics Consortium"/>
            <person name="Kohler A."/>
            <person name="Kuo A."/>
            <person name="Nagy L.G."/>
            <person name="Floudas D."/>
            <person name="Copeland A."/>
            <person name="Barry K.W."/>
            <person name="Cichocki N."/>
            <person name="Veneault-Fourrey C."/>
            <person name="LaButti K."/>
            <person name="Lindquist E.A."/>
            <person name="Lipzen A."/>
            <person name="Lundell T."/>
            <person name="Morin E."/>
            <person name="Murat C."/>
            <person name="Riley R."/>
            <person name="Ohm R."/>
            <person name="Sun H."/>
            <person name="Tunlid A."/>
            <person name="Henrissat B."/>
            <person name="Grigoriev I.V."/>
            <person name="Hibbett D.S."/>
            <person name="Martin F."/>
        </authorList>
    </citation>
    <scope>NUCLEOTIDE SEQUENCE [LARGE SCALE GENOMIC DNA]</scope>
    <source>
        <strain evidence="2">Foug A</strain>
    </source>
</reference>
<dbReference type="EMBL" id="KN822013">
    <property type="protein sequence ID" value="KIM67381.1"/>
    <property type="molecule type" value="Genomic_DNA"/>
</dbReference>
<keyword evidence="2" id="KW-1185">Reference proteome</keyword>
<dbReference type="HOGENOM" id="CLU_006344_12_2_1"/>
<sequence>HFKGRWSHLSQISGKECKDMACILLGCLIGKVPSEVIVCYRALLDFICITQYSTHHDNSLQYLEDTLDLFHNHKHVLTDLGAWKHLDIPKSHSMIHYVESIKNSGTTDNYNTKLFECFHIDMAKEGWRASNFKNEDPQMIQWLSRQEKVSLFQSYL</sequence>
<dbReference type="Proteomes" id="UP000053989">
    <property type="component" value="Unassembled WGS sequence"/>
</dbReference>
<organism evidence="1 2">
    <name type="scientific">Scleroderma citrinum Foug A</name>
    <dbReference type="NCBI Taxonomy" id="1036808"/>
    <lineage>
        <taxon>Eukaryota</taxon>
        <taxon>Fungi</taxon>
        <taxon>Dikarya</taxon>
        <taxon>Basidiomycota</taxon>
        <taxon>Agaricomycotina</taxon>
        <taxon>Agaricomycetes</taxon>
        <taxon>Agaricomycetidae</taxon>
        <taxon>Boletales</taxon>
        <taxon>Sclerodermatineae</taxon>
        <taxon>Sclerodermataceae</taxon>
        <taxon>Scleroderma</taxon>
    </lineage>
</organism>
<dbReference type="OrthoDB" id="3232941at2759"/>
<proteinExistence type="predicted"/>
<dbReference type="STRING" id="1036808.A0A0C3EHH0"/>
<dbReference type="InParanoid" id="A0A0C3EHH0"/>